<dbReference type="EMBL" id="KI669469">
    <property type="protein sequence ID" value="OCF54596.1"/>
    <property type="molecule type" value="Genomic_DNA"/>
</dbReference>
<dbReference type="Pfam" id="PF00724">
    <property type="entry name" value="Oxidored_FMN"/>
    <property type="match status" value="1"/>
</dbReference>
<dbReference type="OrthoDB" id="276546at2759"/>
<feature type="domain" description="NADH:flavin oxidoreductase/NADH oxidase N-terminal" evidence="1">
    <location>
        <begin position="8"/>
        <end position="320"/>
    </location>
</feature>
<dbReference type="InterPro" id="IPR001155">
    <property type="entry name" value="OxRdtase_FMN_N"/>
</dbReference>
<dbReference type="InterPro" id="IPR045247">
    <property type="entry name" value="Oye-like"/>
</dbReference>
<sequence length="365" mass="40491">MTTQQPALFQPIALGDIQLKHRVVMAPMTRLRADDETAVPSDSTLKYYQQRASDGGLIITEGTVPLSEGKGWHHSPGIWSKDQIKGWRNITDAVHGKGGKVICQSFAAGRVADPTCAPVVYVPSDLNDPTPGTPKPPLKVMTVDDIKRNIHEFVQGARNCIEAGFDGVEIHCANGYLLDQFIHSNSNQRTDDYGGTLLNRFRFPIEVIREVFTAIGPGKVGVRISPFSTFQGMRDPHDPAGLFLSFITAVLDATDGLAYIHAVMPRANGADDQDPSKLVEKDDLEPIRQLDAEKYGDLIAFGRFFTLLANPDLPKRIKNDWPFIKYDRNSFYTQSIEGYTDWSEYQVTHQYESSYPDGEAVTVSA</sequence>
<dbReference type="STRING" id="1331196.A0A1B9IG91"/>
<keyword evidence="3" id="KW-1185">Reference proteome</keyword>
<protein>
    <recommendedName>
        <fullName evidence="1">NADH:flavin oxidoreductase/NADH oxidase N-terminal domain-containing protein</fullName>
    </recommendedName>
</protein>
<dbReference type="PANTHER" id="PTHR22893:SF91">
    <property type="entry name" value="NADPH DEHYDROGENASE 2-RELATED"/>
    <property type="match status" value="1"/>
</dbReference>
<dbReference type="GO" id="GO:0016491">
    <property type="term" value="F:oxidoreductase activity"/>
    <property type="evidence" value="ECO:0007669"/>
    <property type="project" value="InterPro"/>
</dbReference>
<evidence type="ECO:0000313" key="2">
    <source>
        <dbReference type="EMBL" id="OCF54596.1"/>
    </source>
</evidence>
<proteinExistence type="predicted"/>
<evidence type="ECO:0000259" key="1">
    <source>
        <dbReference type="Pfam" id="PF00724"/>
    </source>
</evidence>
<evidence type="ECO:0000313" key="3">
    <source>
        <dbReference type="Proteomes" id="UP000092583"/>
    </source>
</evidence>
<gene>
    <name evidence="2" type="ORF">L486_07728</name>
</gene>
<dbReference type="SUPFAM" id="SSF51395">
    <property type="entry name" value="FMN-linked oxidoreductases"/>
    <property type="match status" value="1"/>
</dbReference>
<name>A0A1B9IG91_9TREE</name>
<dbReference type="Proteomes" id="UP000092583">
    <property type="component" value="Unassembled WGS sequence"/>
</dbReference>
<organism evidence="2 3">
    <name type="scientific">Kwoniella mangroviensis CBS 10435</name>
    <dbReference type="NCBI Taxonomy" id="1331196"/>
    <lineage>
        <taxon>Eukaryota</taxon>
        <taxon>Fungi</taxon>
        <taxon>Dikarya</taxon>
        <taxon>Basidiomycota</taxon>
        <taxon>Agaricomycotina</taxon>
        <taxon>Tremellomycetes</taxon>
        <taxon>Tremellales</taxon>
        <taxon>Cryptococcaceae</taxon>
        <taxon>Kwoniella</taxon>
    </lineage>
</organism>
<dbReference type="PANTHER" id="PTHR22893">
    <property type="entry name" value="NADH OXIDOREDUCTASE-RELATED"/>
    <property type="match status" value="1"/>
</dbReference>
<accession>A0A1B9IG91</accession>
<dbReference type="InterPro" id="IPR013785">
    <property type="entry name" value="Aldolase_TIM"/>
</dbReference>
<dbReference type="GO" id="GO:0010181">
    <property type="term" value="F:FMN binding"/>
    <property type="evidence" value="ECO:0007669"/>
    <property type="project" value="InterPro"/>
</dbReference>
<dbReference type="AlphaFoldDB" id="A0A1B9IG91"/>
<reference evidence="3" key="2">
    <citation type="submission" date="2013-12" db="EMBL/GenBank/DDBJ databases">
        <title>Evolution of pathogenesis and genome organization in the Tremellales.</title>
        <authorList>
            <person name="Cuomo C."/>
            <person name="Litvintseva A."/>
            <person name="Heitman J."/>
            <person name="Chen Y."/>
            <person name="Sun S."/>
            <person name="Springer D."/>
            <person name="Dromer F."/>
            <person name="Young S."/>
            <person name="Zeng Q."/>
            <person name="Chapman S."/>
            <person name="Gujja S."/>
            <person name="Saif S."/>
            <person name="Birren B."/>
        </authorList>
    </citation>
    <scope>NUCLEOTIDE SEQUENCE [LARGE SCALE GENOMIC DNA]</scope>
    <source>
        <strain evidence="3">CBS 10435</strain>
    </source>
</reference>
<dbReference type="Gene3D" id="3.20.20.70">
    <property type="entry name" value="Aldolase class I"/>
    <property type="match status" value="1"/>
</dbReference>
<dbReference type="CDD" id="cd02933">
    <property type="entry name" value="OYE_like_FMN"/>
    <property type="match status" value="1"/>
</dbReference>
<reference evidence="2 3" key="1">
    <citation type="submission" date="2013-07" db="EMBL/GenBank/DDBJ databases">
        <title>The Genome Sequence of Kwoniella mangroviensis CBS10435.</title>
        <authorList>
            <consortium name="The Broad Institute Genome Sequencing Platform"/>
            <person name="Cuomo C."/>
            <person name="Litvintseva A."/>
            <person name="Chen Y."/>
            <person name="Heitman J."/>
            <person name="Sun S."/>
            <person name="Springer D."/>
            <person name="Dromer F."/>
            <person name="Young S.K."/>
            <person name="Zeng Q."/>
            <person name="Gargeya S."/>
            <person name="Fitzgerald M."/>
            <person name="Abouelleil A."/>
            <person name="Alvarado L."/>
            <person name="Berlin A.M."/>
            <person name="Chapman S.B."/>
            <person name="Dewar J."/>
            <person name="Goldberg J."/>
            <person name="Griggs A."/>
            <person name="Gujja S."/>
            <person name="Hansen M."/>
            <person name="Howarth C."/>
            <person name="Imamovic A."/>
            <person name="Larimer J."/>
            <person name="McCowan C."/>
            <person name="Murphy C."/>
            <person name="Pearson M."/>
            <person name="Priest M."/>
            <person name="Roberts A."/>
            <person name="Saif S."/>
            <person name="Shea T."/>
            <person name="Sykes S."/>
            <person name="Wortman J."/>
            <person name="Nusbaum C."/>
            <person name="Birren B."/>
        </authorList>
    </citation>
    <scope>NUCLEOTIDE SEQUENCE [LARGE SCALE GENOMIC DNA]</scope>
    <source>
        <strain evidence="2 3">CBS 10435</strain>
    </source>
</reference>